<dbReference type="Proteomes" id="UP000775213">
    <property type="component" value="Unassembled WGS sequence"/>
</dbReference>
<evidence type="ECO:0000313" key="2">
    <source>
        <dbReference type="EMBL" id="KAH0449236.1"/>
    </source>
</evidence>
<name>A0AAV7FYS0_DENCH</name>
<feature type="region of interest" description="Disordered" evidence="1">
    <location>
        <begin position="1"/>
        <end position="40"/>
    </location>
</feature>
<feature type="region of interest" description="Disordered" evidence="1">
    <location>
        <begin position="107"/>
        <end position="127"/>
    </location>
</feature>
<protein>
    <submittedName>
        <fullName evidence="2">Uncharacterized protein</fullName>
    </submittedName>
</protein>
<evidence type="ECO:0000313" key="3">
    <source>
        <dbReference type="Proteomes" id="UP000775213"/>
    </source>
</evidence>
<reference evidence="2 3" key="1">
    <citation type="journal article" date="2021" name="Hortic Res">
        <title>Chromosome-scale assembly of the Dendrobium chrysotoxum genome enhances the understanding of orchid evolution.</title>
        <authorList>
            <person name="Zhang Y."/>
            <person name="Zhang G.Q."/>
            <person name="Zhang D."/>
            <person name="Liu X.D."/>
            <person name="Xu X.Y."/>
            <person name="Sun W.H."/>
            <person name="Yu X."/>
            <person name="Zhu X."/>
            <person name="Wang Z.W."/>
            <person name="Zhao X."/>
            <person name="Zhong W.Y."/>
            <person name="Chen H."/>
            <person name="Yin W.L."/>
            <person name="Huang T."/>
            <person name="Niu S.C."/>
            <person name="Liu Z.J."/>
        </authorList>
    </citation>
    <scope>NUCLEOTIDE SEQUENCE [LARGE SCALE GENOMIC DNA]</scope>
    <source>
        <strain evidence="2">Lindl</strain>
    </source>
</reference>
<dbReference type="EMBL" id="JAGFBR010000019">
    <property type="protein sequence ID" value="KAH0449236.1"/>
    <property type="molecule type" value="Genomic_DNA"/>
</dbReference>
<organism evidence="2 3">
    <name type="scientific">Dendrobium chrysotoxum</name>
    <name type="common">Orchid</name>
    <dbReference type="NCBI Taxonomy" id="161865"/>
    <lineage>
        <taxon>Eukaryota</taxon>
        <taxon>Viridiplantae</taxon>
        <taxon>Streptophyta</taxon>
        <taxon>Embryophyta</taxon>
        <taxon>Tracheophyta</taxon>
        <taxon>Spermatophyta</taxon>
        <taxon>Magnoliopsida</taxon>
        <taxon>Liliopsida</taxon>
        <taxon>Asparagales</taxon>
        <taxon>Orchidaceae</taxon>
        <taxon>Epidendroideae</taxon>
        <taxon>Malaxideae</taxon>
        <taxon>Dendrobiinae</taxon>
        <taxon>Dendrobium</taxon>
    </lineage>
</organism>
<proteinExistence type="predicted"/>
<feature type="compositionally biased region" description="Low complexity" evidence="1">
    <location>
        <begin position="11"/>
        <end position="26"/>
    </location>
</feature>
<dbReference type="AlphaFoldDB" id="A0AAV7FYS0"/>
<comment type="caution">
    <text evidence="2">The sequence shown here is derived from an EMBL/GenBank/DDBJ whole genome shotgun (WGS) entry which is preliminary data.</text>
</comment>
<evidence type="ECO:0000256" key="1">
    <source>
        <dbReference type="SAM" id="MobiDB-lite"/>
    </source>
</evidence>
<sequence>MALVQKLTGFSRSSNDDSNNPTPSSPNHDDTTPLNKKRKISVEKKKVELIEPSLDDTLQLTPQQRPSVTPATTNFEFNPPLSDVPLFMQGFTSEFFELPNAIYKYTELPGSSPLPDINGATSTFSEI</sequence>
<accession>A0AAV7FYS0</accession>
<keyword evidence="3" id="KW-1185">Reference proteome</keyword>
<gene>
    <name evidence="2" type="ORF">IEQ34_023036</name>
</gene>